<keyword evidence="1" id="KW-1133">Transmembrane helix</keyword>
<reference evidence="2" key="1">
    <citation type="submission" date="2020-11" db="EMBL/GenBank/DDBJ databases">
        <authorList>
            <person name="Tran Van P."/>
        </authorList>
    </citation>
    <scope>NUCLEOTIDE SEQUENCE</scope>
</reference>
<feature type="transmembrane region" description="Helical" evidence="1">
    <location>
        <begin position="20"/>
        <end position="43"/>
    </location>
</feature>
<dbReference type="EMBL" id="LR912275">
    <property type="protein sequence ID" value="CAD7254792.1"/>
    <property type="molecule type" value="Genomic_DNA"/>
</dbReference>
<sequence length="217" mass="25272">MAGIARKFVLLVWKNLFLRWRHPVLTGMEVVIPILLFVGLFFLTREPRSDGWTETFPDEIYQAKDERELLSWWYGSGPLLFALNETEVARNVTKLLRETLGSSKIRTFRTEEDLLAFLKLSQLQSGTMMQMDVRGAVVFLGDDEKNLRYKIRTQGYFDTSSLFSPYSYYGYGSNDFQYLNYFIPIELLVNSAWIRAKKSWGPAHLNLSEPIFREALV</sequence>
<protein>
    <submittedName>
        <fullName evidence="2">Uncharacterized protein</fullName>
    </submittedName>
</protein>
<accession>A0A7R9AJ94</accession>
<name>A0A7R9AJ94_9CRUS</name>
<proteinExistence type="predicted"/>
<gene>
    <name evidence="2" type="ORF">DSTB1V02_LOCUS14538</name>
</gene>
<organism evidence="2">
    <name type="scientific">Darwinula stevensoni</name>
    <dbReference type="NCBI Taxonomy" id="69355"/>
    <lineage>
        <taxon>Eukaryota</taxon>
        <taxon>Metazoa</taxon>
        <taxon>Ecdysozoa</taxon>
        <taxon>Arthropoda</taxon>
        <taxon>Crustacea</taxon>
        <taxon>Oligostraca</taxon>
        <taxon>Ostracoda</taxon>
        <taxon>Podocopa</taxon>
        <taxon>Podocopida</taxon>
        <taxon>Darwinulocopina</taxon>
        <taxon>Darwinuloidea</taxon>
        <taxon>Darwinulidae</taxon>
        <taxon>Darwinula</taxon>
    </lineage>
</organism>
<evidence type="ECO:0000256" key="1">
    <source>
        <dbReference type="SAM" id="Phobius"/>
    </source>
</evidence>
<keyword evidence="1" id="KW-0472">Membrane</keyword>
<keyword evidence="1" id="KW-0812">Transmembrane</keyword>
<dbReference type="EMBL" id="CAJPEV010012757">
    <property type="protein sequence ID" value="CAG0906575.1"/>
    <property type="molecule type" value="Genomic_DNA"/>
</dbReference>
<dbReference type="AlphaFoldDB" id="A0A7R9AJ94"/>
<evidence type="ECO:0000313" key="3">
    <source>
        <dbReference type="Proteomes" id="UP000677054"/>
    </source>
</evidence>
<evidence type="ECO:0000313" key="2">
    <source>
        <dbReference type="EMBL" id="CAD7254792.1"/>
    </source>
</evidence>
<keyword evidence="3" id="KW-1185">Reference proteome</keyword>
<dbReference type="Proteomes" id="UP000677054">
    <property type="component" value="Unassembled WGS sequence"/>
</dbReference>